<dbReference type="CDD" id="cd05941">
    <property type="entry name" value="MCS"/>
    <property type="match status" value="1"/>
</dbReference>
<dbReference type="InterPro" id="IPR025110">
    <property type="entry name" value="AMP-bd_C"/>
</dbReference>
<evidence type="ECO:0000256" key="1">
    <source>
        <dbReference type="ARBA" id="ARBA00006432"/>
    </source>
</evidence>
<evidence type="ECO:0000313" key="4">
    <source>
        <dbReference type="EMBL" id="BDS11745.1"/>
    </source>
</evidence>
<dbReference type="EMBL" id="AP026867">
    <property type="protein sequence ID" value="BDS11745.1"/>
    <property type="molecule type" value="Genomic_DNA"/>
</dbReference>
<evidence type="ECO:0000259" key="3">
    <source>
        <dbReference type="Pfam" id="PF13193"/>
    </source>
</evidence>
<dbReference type="Gene3D" id="3.40.50.12780">
    <property type="entry name" value="N-terminal domain of ligase-like"/>
    <property type="match status" value="1"/>
</dbReference>
<dbReference type="GO" id="GO:0006631">
    <property type="term" value="P:fatty acid metabolic process"/>
    <property type="evidence" value="ECO:0007669"/>
    <property type="project" value="TreeGrafter"/>
</dbReference>
<feature type="domain" description="AMP-binding enzyme C-terminal" evidence="3">
    <location>
        <begin position="412"/>
        <end position="487"/>
    </location>
</feature>
<evidence type="ECO:0000313" key="5">
    <source>
        <dbReference type="Proteomes" id="UP001060919"/>
    </source>
</evidence>
<dbReference type="AlphaFoldDB" id="A0A915YEV1"/>
<dbReference type="PANTHER" id="PTHR43201">
    <property type="entry name" value="ACYL-COA SYNTHETASE"/>
    <property type="match status" value="1"/>
</dbReference>
<dbReference type="InterPro" id="IPR000873">
    <property type="entry name" value="AMP-dep_synth/lig_dom"/>
</dbReference>
<dbReference type="RefSeq" id="WP_264792891.1">
    <property type="nucleotide sequence ID" value="NZ_AP026867.1"/>
</dbReference>
<reference evidence="4" key="1">
    <citation type="submission" date="2022-09" db="EMBL/GenBank/DDBJ databases">
        <title>Aureispira anguillicida sp. nov., isolated from Leptocephalus of Japanese eel Anguilla japonica.</title>
        <authorList>
            <person name="Yuasa K."/>
            <person name="Mekata T."/>
            <person name="Ikunari K."/>
        </authorList>
    </citation>
    <scope>NUCLEOTIDE SEQUENCE</scope>
    <source>
        <strain evidence="4">EL160426</strain>
    </source>
</reference>
<feature type="domain" description="AMP-dependent synthetase/ligase" evidence="2">
    <location>
        <begin position="9"/>
        <end position="361"/>
    </location>
</feature>
<dbReference type="PANTHER" id="PTHR43201:SF8">
    <property type="entry name" value="ACYL-COA SYNTHETASE FAMILY MEMBER 3"/>
    <property type="match status" value="1"/>
</dbReference>
<gene>
    <name evidence="4" type="ORF">AsAng_0024590</name>
</gene>
<protein>
    <submittedName>
        <fullName evidence="4">Acyl-CoA synthetase</fullName>
    </submittedName>
</protein>
<sequence length="497" mass="55763">MNQKLSLIQRAQQWKTRTAIVSNQQAYNYQQLLDSSALVASHLLGDQTDLAEARVAFLVAPSFEYTAIQWGIWRAGGIAVPLCVLHPLPSLQYVIENTRSSILIVDESQYQLLAPLAKQLGIQLFKTNDLLDSIKLRPLPSIAENRRAMILYTSGTTSLPKGVVTTHANINFQIQTLVTAWEWQKEDHILNILPLHHVHGIINIMSCALWVGACCEFLPKFDAAKVWGLFTEGKINLFMAVPTIYFKLIAHWEKATLTQQQQYSQALQQFRLMVSGSAALPVPILEKWRNISSHTLLERYGMTEIGMGISNSYRGERRAGHIGQALPGIQIRLVNEQGLVHAENIAGEIQIKGPNVFKEYWEKPTATQKAFTPDGWFLSGDIAMLNNGYYKILGRDSVDIIKSGGYKISALEIEDVLRLHPAISDCAIVGIPNEEWGEVVAACLIPIGKTNIKLPALQTWLKERLPAYKIPRQFILQNELPRNVLGKVTKNELKKLF</sequence>
<dbReference type="Pfam" id="PF13193">
    <property type="entry name" value="AMP-binding_C"/>
    <property type="match status" value="1"/>
</dbReference>
<accession>A0A915YEV1</accession>
<dbReference type="InterPro" id="IPR042099">
    <property type="entry name" value="ANL_N_sf"/>
</dbReference>
<proteinExistence type="inferred from homology"/>
<dbReference type="Pfam" id="PF00501">
    <property type="entry name" value="AMP-binding"/>
    <property type="match status" value="1"/>
</dbReference>
<organism evidence="4 5">
    <name type="scientific">Aureispira anguillae</name>
    <dbReference type="NCBI Taxonomy" id="2864201"/>
    <lineage>
        <taxon>Bacteria</taxon>
        <taxon>Pseudomonadati</taxon>
        <taxon>Bacteroidota</taxon>
        <taxon>Saprospiria</taxon>
        <taxon>Saprospirales</taxon>
        <taxon>Saprospiraceae</taxon>
        <taxon>Aureispira</taxon>
    </lineage>
</organism>
<dbReference type="InterPro" id="IPR020845">
    <property type="entry name" value="AMP-binding_CS"/>
</dbReference>
<keyword evidence="5" id="KW-1185">Reference proteome</keyword>
<dbReference type="PROSITE" id="PS00455">
    <property type="entry name" value="AMP_BINDING"/>
    <property type="match status" value="1"/>
</dbReference>
<dbReference type="KEGG" id="aup:AsAng_0024590"/>
<comment type="similarity">
    <text evidence="1">Belongs to the ATP-dependent AMP-binding enzyme family.</text>
</comment>
<dbReference type="Proteomes" id="UP001060919">
    <property type="component" value="Chromosome"/>
</dbReference>
<dbReference type="SUPFAM" id="SSF56801">
    <property type="entry name" value="Acetyl-CoA synthetase-like"/>
    <property type="match status" value="1"/>
</dbReference>
<dbReference type="Gene3D" id="3.30.300.30">
    <property type="match status" value="1"/>
</dbReference>
<dbReference type="GO" id="GO:0031956">
    <property type="term" value="F:medium-chain fatty acid-CoA ligase activity"/>
    <property type="evidence" value="ECO:0007669"/>
    <property type="project" value="TreeGrafter"/>
</dbReference>
<evidence type="ECO:0000259" key="2">
    <source>
        <dbReference type="Pfam" id="PF00501"/>
    </source>
</evidence>
<name>A0A915YEV1_9BACT</name>
<dbReference type="InterPro" id="IPR045851">
    <property type="entry name" value="AMP-bd_C_sf"/>
</dbReference>